<dbReference type="SUPFAM" id="SSF143744">
    <property type="entry name" value="GlcG-like"/>
    <property type="match status" value="1"/>
</dbReference>
<evidence type="ECO:0000313" key="1">
    <source>
        <dbReference type="EMBL" id="UTY40173.1"/>
    </source>
</evidence>
<dbReference type="Gene3D" id="3.30.450.150">
    <property type="entry name" value="Haem-degrading domain"/>
    <property type="match status" value="1"/>
</dbReference>
<organism evidence="1 2">
    <name type="scientific">Allocoprobacillus halotolerans</name>
    <dbReference type="NCBI Taxonomy" id="2944914"/>
    <lineage>
        <taxon>Bacteria</taxon>
        <taxon>Bacillati</taxon>
        <taxon>Bacillota</taxon>
        <taxon>Erysipelotrichia</taxon>
        <taxon>Erysipelotrichales</taxon>
        <taxon>Erysipelotrichaceae</taxon>
        <taxon>Allocoprobacillus</taxon>
    </lineage>
</organism>
<protein>
    <submittedName>
        <fullName evidence="1">Heme-binding protein</fullName>
    </submittedName>
</protein>
<keyword evidence="2" id="KW-1185">Reference proteome</keyword>
<reference evidence="1" key="1">
    <citation type="submission" date="2022-07" db="EMBL/GenBank/DDBJ databases">
        <title>Faecal culturing of patients with breast cancer.</title>
        <authorList>
            <person name="Teng N.M.Y."/>
            <person name="Kiu R."/>
            <person name="Evans R."/>
            <person name="Baker D.J."/>
            <person name="Zenner C."/>
            <person name="Robinson S.D."/>
            <person name="Hall L.J."/>
        </authorList>
    </citation>
    <scope>NUCLEOTIDE SEQUENCE</scope>
    <source>
        <strain evidence="1">LH1062</strain>
    </source>
</reference>
<dbReference type="RefSeq" id="WP_290141599.1">
    <property type="nucleotide sequence ID" value="NZ_CP101620.1"/>
</dbReference>
<evidence type="ECO:0000313" key="2">
    <source>
        <dbReference type="Proteomes" id="UP001060112"/>
    </source>
</evidence>
<dbReference type="InterPro" id="IPR010371">
    <property type="entry name" value="YBR137W-like"/>
</dbReference>
<accession>A0ABY5I646</accession>
<dbReference type="InterPro" id="IPR038084">
    <property type="entry name" value="PduO/GlcC-like_sf"/>
</dbReference>
<proteinExistence type="predicted"/>
<dbReference type="PANTHER" id="PTHR28255">
    <property type="match status" value="1"/>
</dbReference>
<sequence>MINDILMQEKEYTFSCFTHQDAYYIGQNIINQIQESHAKPVRIRITLHNDIVFQYLMEGKTGETWLDKKQRTVEKFKHSSYYIYLQNEENHQYDYLKDQYAICGGGFPITVNHQVIGSICVSGLQHNQDHQLIIYALQCLKEKEKRN</sequence>
<name>A0ABY5I646_9FIRM</name>
<dbReference type="EMBL" id="CP101620">
    <property type="protein sequence ID" value="UTY40173.1"/>
    <property type="molecule type" value="Genomic_DNA"/>
</dbReference>
<gene>
    <name evidence="1" type="ORF">NMU03_05075</name>
</gene>
<dbReference type="Pfam" id="PF03928">
    <property type="entry name" value="HbpS-like"/>
    <property type="match status" value="1"/>
</dbReference>
<dbReference type="InterPro" id="IPR005624">
    <property type="entry name" value="PduO/GlcC-like"/>
</dbReference>
<dbReference type="Proteomes" id="UP001060112">
    <property type="component" value="Chromosome"/>
</dbReference>
<dbReference type="PANTHER" id="PTHR28255:SF1">
    <property type="entry name" value="UPF0303 PROTEIN YBR137W"/>
    <property type="match status" value="1"/>
</dbReference>